<organism evidence="1 2">
    <name type="scientific">Falsibacillus pallidus</name>
    <dbReference type="NCBI Taxonomy" id="493781"/>
    <lineage>
        <taxon>Bacteria</taxon>
        <taxon>Bacillati</taxon>
        <taxon>Bacillota</taxon>
        <taxon>Bacilli</taxon>
        <taxon>Bacillales</taxon>
        <taxon>Bacillaceae</taxon>
        <taxon>Falsibacillus</taxon>
    </lineage>
</organism>
<comment type="caution">
    <text evidence="1">The sequence shown here is derived from an EMBL/GenBank/DDBJ whole genome shotgun (WGS) entry which is preliminary data.</text>
</comment>
<sequence>MFEIKRIYEDPADADGERVLVDRLWPRGISKEKAKLSKWMKEVAPSPDLRKEFNHKPEKFEQFREEYLKELKMDEKKEDIDWLHEKAADGKVTLLYGAKDEKHNHAIVLKEYLENEKG</sequence>
<dbReference type="Pfam" id="PF22752">
    <property type="entry name" value="DUF488-N3i"/>
    <property type="match status" value="1"/>
</dbReference>
<dbReference type="InterPro" id="IPR052552">
    <property type="entry name" value="YeaO-like"/>
</dbReference>
<evidence type="ECO:0000313" key="1">
    <source>
        <dbReference type="EMBL" id="RDI42253.1"/>
    </source>
</evidence>
<keyword evidence="2" id="KW-1185">Reference proteome</keyword>
<dbReference type="PANTHER" id="PTHR36849:SF1">
    <property type="entry name" value="CYTOPLASMIC PROTEIN"/>
    <property type="match status" value="1"/>
</dbReference>
<protein>
    <submittedName>
        <fullName evidence="1">Uncharacterized protein YeaO (DUF488 family)</fullName>
    </submittedName>
</protein>
<dbReference type="OrthoDB" id="9790745at2"/>
<dbReference type="PANTHER" id="PTHR36849">
    <property type="entry name" value="CYTOPLASMIC PROTEIN-RELATED"/>
    <property type="match status" value="1"/>
</dbReference>
<evidence type="ECO:0000313" key="2">
    <source>
        <dbReference type="Proteomes" id="UP000255326"/>
    </source>
</evidence>
<accession>A0A370GJY2</accession>
<proteinExistence type="predicted"/>
<dbReference type="EMBL" id="QQAY01000005">
    <property type="protein sequence ID" value="RDI42253.1"/>
    <property type="molecule type" value="Genomic_DNA"/>
</dbReference>
<dbReference type="Proteomes" id="UP000255326">
    <property type="component" value="Unassembled WGS sequence"/>
</dbReference>
<gene>
    <name evidence="1" type="ORF">DFR59_10592</name>
</gene>
<dbReference type="RefSeq" id="WP_114745642.1">
    <property type="nucleotide sequence ID" value="NZ_QQAY01000005.1"/>
</dbReference>
<dbReference type="AlphaFoldDB" id="A0A370GJY2"/>
<name>A0A370GJY2_9BACI</name>
<reference evidence="1 2" key="1">
    <citation type="submission" date="2018-07" db="EMBL/GenBank/DDBJ databases">
        <title>Genomic Encyclopedia of Type Strains, Phase IV (KMG-IV): sequencing the most valuable type-strain genomes for metagenomic binning, comparative biology and taxonomic classification.</title>
        <authorList>
            <person name="Goeker M."/>
        </authorList>
    </citation>
    <scope>NUCLEOTIDE SEQUENCE [LARGE SCALE GENOMIC DNA]</scope>
    <source>
        <strain evidence="1 2">DSM 25281</strain>
    </source>
</reference>